<accession>A0ABU2H8D9</accession>
<comment type="caution">
    <text evidence="8">The sequence shown here is derived from an EMBL/GenBank/DDBJ whole genome shotgun (WGS) entry which is preliminary data.</text>
</comment>
<dbReference type="InterPro" id="IPR007210">
    <property type="entry name" value="ABC_Gly_betaine_transp_sub-bd"/>
</dbReference>
<comment type="subcellular location">
    <subcellularLocation>
        <location evidence="1">Cell membrane</location>
    </subcellularLocation>
</comment>
<reference evidence="9" key="1">
    <citation type="submission" date="2023-07" db="EMBL/GenBank/DDBJ databases">
        <title>Novel species in the genus Lipingzhangella isolated from Sambhar Salt Lake.</title>
        <authorList>
            <person name="Jiya N."/>
            <person name="Kajale S."/>
            <person name="Sharma A."/>
        </authorList>
    </citation>
    <scope>NUCLEOTIDE SEQUENCE [LARGE SCALE GENOMIC DNA]</scope>
    <source>
        <strain evidence="9">LS1_29</strain>
    </source>
</reference>
<feature type="domain" description="ABC-type glycine betaine transport system substrate-binding" evidence="7">
    <location>
        <begin position="71"/>
        <end position="318"/>
    </location>
</feature>
<evidence type="ECO:0000256" key="3">
    <source>
        <dbReference type="ARBA" id="ARBA00022475"/>
    </source>
</evidence>
<evidence type="ECO:0000313" key="8">
    <source>
        <dbReference type="EMBL" id="MDS1271573.1"/>
    </source>
</evidence>
<evidence type="ECO:0000256" key="2">
    <source>
        <dbReference type="ARBA" id="ARBA00022448"/>
    </source>
</evidence>
<evidence type="ECO:0000256" key="6">
    <source>
        <dbReference type="SAM" id="SignalP"/>
    </source>
</evidence>
<name>A0ABU2H8D9_9ACTN</name>
<keyword evidence="3" id="KW-1003">Cell membrane</keyword>
<evidence type="ECO:0000259" key="7">
    <source>
        <dbReference type="Pfam" id="PF04069"/>
    </source>
</evidence>
<dbReference type="Pfam" id="PF04069">
    <property type="entry name" value="OpuAC"/>
    <property type="match status" value="1"/>
</dbReference>
<dbReference type="Gene3D" id="3.10.105.10">
    <property type="entry name" value="Dipeptide-binding Protein, Domain 3"/>
    <property type="match status" value="2"/>
</dbReference>
<evidence type="ECO:0000256" key="5">
    <source>
        <dbReference type="SAM" id="MobiDB-lite"/>
    </source>
</evidence>
<dbReference type="SUPFAM" id="SSF53850">
    <property type="entry name" value="Periplasmic binding protein-like II"/>
    <property type="match status" value="1"/>
</dbReference>
<dbReference type="PANTHER" id="PTHR47737">
    <property type="entry name" value="GLYCINE BETAINE/PROLINE BETAINE TRANSPORT SYSTEM PERMEASE PROTEIN PROW"/>
    <property type="match status" value="1"/>
</dbReference>
<dbReference type="CDD" id="cd13639">
    <property type="entry name" value="PBP2_OpuAC_like"/>
    <property type="match status" value="1"/>
</dbReference>
<dbReference type="RefSeq" id="WP_310913120.1">
    <property type="nucleotide sequence ID" value="NZ_JAVLVT010000006.1"/>
</dbReference>
<keyword evidence="6" id="KW-0732">Signal</keyword>
<feature type="signal peptide" evidence="6">
    <location>
        <begin position="1"/>
        <end position="32"/>
    </location>
</feature>
<evidence type="ECO:0000256" key="4">
    <source>
        <dbReference type="ARBA" id="ARBA00023136"/>
    </source>
</evidence>
<dbReference type="Proteomes" id="UP001250214">
    <property type="component" value="Unassembled WGS sequence"/>
</dbReference>
<dbReference type="EMBL" id="JAVLVT010000006">
    <property type="protein sequence ID" value="MDS1271573.1"/>
    <property type="molecule type" value="Genomic_DNA"/>
</dbReference>
<dbReference type="Gene3D" id="3.40.190.100">
    <property type="entry name" value="Glycine betaine-binding periplasmic protein, domain 2"/>
    <property type="match status" value="1"/>
</dbReference>
<proteinExistence type="predicted"/>
<dbReference type="PANTHER" id="PTHR47737:SF1">
    <property type="entry name" value="GLYCINE BETAINE_PROLINE BETAINE TRANSPORT SYSTEM PERMEASE PROTEIN PROW"/>
    <property type="match status" value="1"/>
</dbReference>
<keyword evidence="2" id="KW-0813">Transport</keyword>
<organism evidence="8 9">
    <name type="scientific">Lipingzhangella rawalii</name>
    <dbReference type="NCBI Taxonomy" id="2055835"/>
    <lineage>
        <taxon>Bacteria</taxon>
        <taxon>Bacillati</taxon>
        <taxon>Actinomycetota</taxon>
        <taxon>Actinomycetes</taxon>
        <taxon>Streptosporangiales</taxon>
        <taxon>Nocardiopsidaceae</taxon>
        <taxon>Lipingzhangella</taxon>
    </lineage>
</organism>
<feature type="chain" id="PRO_5047533365" evidence="6">
    <location>
        <begin position="33"/>
        <end position="338"/>
    </location>
</feature>
<feature type="region of interest" description="Disordered" evidence="5">
    <location>
        <begin position="35"/>
        <end position="69"/>
    </location>
</feature>
<evidence type="ECO:0000256" key="1">
    <source>
        <dbReference type="ARBA" id="ARBA00004236"/>
    </source>
</evidence>
<evidence type="ECO:0000313" key="9">
    <source>
        <dbReference type="Proteomes" id="UP001250214"/>
    </source>
</evidence>
<keyword evidence="9" id="KW-1185">Reference proteome</keyword>
<gene>
    <name evidence="8" type="ORF">RIF23_14855</name>
</gene>
<protein>
    <submittedName>
        <fullName evidence="8">Glycine betaine ABC transporter substrate-binding protein</fullName>
    </submittedName>
</protein>
<feature type="compositionally biased region" description="Low complexity" evidence="5">
    <location>
        <begin position="47"/>
        <end position="60"/>
    </location>
</feature>
<keyword evidence="4" id="KW-0472">Membrane</keyword>
<sequence length="338" mass="36935">MPAQPLRARMRPLTVVPLALASALVLPSCGIAQQLAGQEPGGEPPSTTFEPTNPPEQTEPTPEEDVGEGQEISIGLIPWEEAIAVTHLWSVILEEKGYDVSIEELDVAPTFQGVAQGDVDLFLDTWLPDTHGEYMDEYGEDIEELGAWYDDATLHLTVPEYVDEVDSIADLADNADLFDNQIVGIESGSGLAQLTNDEVMPTYGLDDDFTHDESSTAGMLTELDSAIAAEEPIVVTLWRPHPAYAEYDLKDLEDPEGTLGEGETLESIARDGFSDDAPEVAEWLGDFNLSPDEIAELTNLVVNEHEGDEEEGARVWLQDNTDFLDRTLGDHADDINLN</sequence>